<dbReference type="InterPro" id="IPR013785">
    <property type="entry name" value="Aldolase_TIM"/>
</dbReference>
<comment type="caution">
    <text evidence="2">The sequence shown here is derived from an EMBL/GenBank/DDBJ whole genome shotgun (WGS) entry which is preliminary data.</text>
</comment>
<protein>
    <submittedName>
        <fullName evidence="2">Triose-phosphate isomerase</fullName>
    </submittedName>
</protein>
<dbReference type="Pfam" id="PF00121">
    <property type="entry name" value="TIM"/>
    <property type="match status" value="1"/>
</dbReference>
<gene>
    <name evidence="2" type="ORF">CO160_01705</name>
</gene>
<name>A0A2M7YLL4_9BACT</name>
<dbReference type="Gene3D" id="3.20.20.70">
    <property type="entry name" value="Aldolase class I"/>
    <property type="match status" value="1"/>
</dbReference>
<dbReference type="GO" id="GO:0004807">
    <property type="term" value="F:triose-phosphate isomerase activity"/>
    <property type="evidence" value="ECO:0007669"/>
    <property type="project" value="InterPro"/>
</dbReference>
<proteinExistence type="predicted"/>
<evidence type="ECO:0000313" key="3">
    <source>
        <dbReference type="Proteomes" id="UP000230941"/>
    </source>
</evidence>
<dbReference type="InterPro" id="IPR000652">
    <property type="entry name" value="Triosephosphate_isomerase"/>
</dbReference>
<reference evidence="3" key="1">
    <citation type="submission" date="2017-09" db="EMBL/GenBank/DDBJ databases">
        <title>Depth-based differentiation of microbial function through sediment-hosted aquifers and enrichment of novel symbionts in the deep terrestrial subsurface.</title>
        <authorList>
            <person name="Probst A.J."/>
            <person name="Ladd B."/>
            <person name="Jarett J.K."/>
            <person name="Geller-Mcgrath D.E."/>
            <person name="Sieber C.M.K."/>
            <person name="Emerson J.B."/>
            <person name="Anantharaman K."/>
            <person name="Thomas B.C."/>
            <person name="Malmstrom R."/>
            <person name="Stieglmeier M."/>
            <person name="Klingl A."/>
            <person name="Woyke T."/>
            <person name="Ryan C.M."/>
            <person name="Banfield J.F."/>
        </authorList>
    </citation>
    <scope>NUCLEOTIDE SEQUENCE [LARGE SCALE GENOMIC DNA]</scope>
</reference>
<dbReference type="EMBL" id="PFWG01000044">
    <property type="protein sequence ID" value="PJA63864.1"/>
    <property type="molecule type" value="Genomic_DNA"/>
</dbReference>
<dbReference type="InterPro" id="IPR035990">
    <property type="entry name" value="TIM_sf"/>
</dbReference>
<dbReference type="SUPFAM" id="SSF51351">
    <property type="entry name" value="Triosephosphate isomerase (TIM)"/>
    <property type="match status" value="1"/>
</dbReference>
<organism evidence="2 3">
    <name type="scientific">Candidatus Portnoybacteria bacterium CG_4_9_14_3_um_filter_43_11</name>
    <dbReference type="NCBI Taxonomy" id="1974805"/>
    <lineage>
        <taxon>Bacteria</taxon>
        <taxon>Candidatus Portnoyibacteriota</taxon>
    </lineage>
</organism>
<sequence>MNNKPLIIANWKMNPSSQKEVKRLWDSIKEGIKKNKEAEIIVCPPFIWLSFFSGVLEKLGAQDC</sequence>
<dbReference type="Proteomes" id="UP000230941">
    <property type="component" value="Unassembled WGS sequence"/>
</dbReference>
<evidence type="ECO:0000313" key="2">
    <source>
        <dbReference type="EMBL" id="PJA63864.1"/>
    </source>
</evidence>
<feature type="non-terminal residue" evidence="2">
    <location>
        <position position="64"/>
    </location>
</feature>
<dbReference type="PROSITE" id="PS51440">
    <property type="entry name" value="TIM_2"/>
    <property type="match status" value="1"/>
</dbReference>
<evidence type="ECO:0000256" key="1">
    <source>
        <dbReference type="ARBA" id="ARBA00023235"/>
    </source>
</evidence>
<dbReference type="AlphaFoldDB" id="A0A2M7YLL4"/>
<keyword evidence="1 2" id="KW-0413">Isomerase</keyword>
<accession>A0A2M7YLL4</accession>